<evidence type="ECO:0000313" key="3">
    <source>
        <dbReference type="Proteomes" id="UP000051236"/>
    </source>
</evidence>
<dbReference type="Gene3D" id="1.20.1440.50">
    <property type="entry name" value="Ta0600-like"/>
    <property type="match status" value="1"/>
</dbReference>
<dbReference type="InterPro" id="IPR015046">
    <property type="entry name" value="LciA_Immunity-like"/>
</dbReference>
<name>X0PDQ6_9LACO</name>
<dbReference type="InterPro" id="IPR023130">
    <property type="entry name" value="Ta0600-like_sf"/>
</dbReference>
<dbReference type="EMBL" id="AZGA01000077">
    <property type="protein sequence ID" value="KRM31605.1"/>
    <property type="molecule type" value="Genomic_DNA"/>
</dbReference>
<dbReference type="eggNOG" id="ENOG503407K">
    <property type="taxonomic scope" value="Bacteria"/>
</dbReference>
<accession>X0PDQ6</accession>
<organism evidence="2 3">
    <name type="scientific">Agrilactobacillus composti DSM 18527 = JCM 14202</name>
    <dbReference type="NCBI Taxonomy" id="1423734"/>
    <lineage>
        <taxon>Bacteria</taxon>
        <taxon>Bacillati</taxon>
        <taxon>Bacillota</taxon>
        <taxon>Bacilli</taxon>
        <taxon>Lactobacillales</taxon>
        <taxon>Lactobacillaceae</taxon>
        <taxon>Agrilactobacillus</taxon>
    </lineage>
</organism>
<dbReference type="RefSeq" id="WP_035451932.1">
    <property type="nucleotide sequence ID" value="NZ_AZGA01000077.1"/>
</dbReference>
<evidence type="ECO:0000256" key="1">
    <source>
        <dbReference type="ARBA" id="ARBA00023025"/>
    </source>
</evidence>
<comment type="caution">
    <text evidence="2">The sequence shown here is derived from an EMBL/GenBank/DDBJ whole genome shotgun (WGS) entry which is preliminary data.</text>
</comment>
<dbReference type="OrthoDB" id="1907362at2"/>
<evidence type="ECO:0000313" key="2">
    <source>
        <dbReference type="EMBL" id="KRM31605.1"/>
    </source>
</evidence>
<protein>
    <recommendedName>
        <fullName evidence="4">Bacteriocin immunity protein</fullName>
    </recommendedName>
</protein>
<dbReference type="AlphaFoldDB" id="X0PDQ6"/>
<dbReference type="GO" id="GO:0030153">
    <property type="term" value="P:bacteriocin immunity"/>
    <property type="evidence" value="ECO:0007669"/>
    <property type="project" value="UniProtKB-KW"/>
</dbReference>
<dbReference type="Pfam" id="PF08951">
    <property type="entry name" value="EntA_Immun"/>
    <property type="match status" value="1"/>
</dbReference>
<reference evidence="2 3" key="1">
    <citation type="journal article" date="2015" name="Genome Announc.">
        <title>Expanding the biotechnology potential of lactobacilli through comparative genomics of 213 strains and associated genera.</title>
        <authorList>
            <person name="Sun Z."/>
            <person name="Harris H.M."/>
            <person name="McCann A."/>
            <person name="Guo C."/>
            <person name="Argimon S."/>
            <person name="Zhang W."/>
            <person name="Yang X."/>
            <person name="Jeffery I.B."/>
            <person name="Cooney J.C."/>
            <person name="Kagawa T.F."/>
            <person name="Liu W."/>
            <person name="Song Y."/>
            <person name="Salvetti E."/>
            <person name="Wrobel A."/>
            <person name="Rasinkangas P."/>
            <person name="Parkhill J."/>
            <person name="Rea M.C."/>
            <person name="O'Sullivan O."/>
            <person name="Ritari J."/>
            <person name="Douillard F.P."/>
            <person name="Paul Ross R."/>
            <person name="Yang R."/>
            <person name="Briner A.E."/>
            <person name="Felis G.E."/>
            <person name="de Vos W.M."/>
            <person name="Barrangou R."/>
            <person name="Klaenhammer T.R."/>
            <person name="Caufield P.W."/>
            <person name="Cui Y."/>
            <person name="Zhang H."/>
            <person name="O'Toole P.W."/>
        </authorList>
    </citation>
    <scope>NUCLEOTIDE SEQUENCE [LARGE SCALE GENOMIC DNA]</scope>
    <source>
        <strain evidence="2 3">DSM 18527</strain>
    </source>
</reference>
<gene>
    <name evidence="2" type="ORF">FC83_GL000668</name>
</gene>
<dbReference type="Proteomes" id="UP000051236">
    <property type="component" value="Unassembled WGS sequence"/>
</dbReference>
<dbReference type="PATRIC" id="fig|1423734.3.peg.675"/>
<proteinExistence type="predicted"/>
<dbReference type="STRING" id="1423734.FC83_GL000668"/>
<sequence length="115" mass="13065">MTDIKKQAKQDIHELYDGLKKYEDQSPELMDITDVLQQVYHTLDTTKNPEALVNKLTKYIYISGFKKITFAPAENKLLANLGAIGQRAGLNGAYGSDYSDKSQFYGYKEEVPRHS</sequence>
<evidence type="ECO:0008006" key="4">
    <source>
        <dbReference type="Google" id="ProtNLM"/>
    </source>
</evidence>
<dbReference type="SUPFAM" id="SSF109797">
    <property type="entry name" value="Bacteriocin immunity protein-like"/>
    <property type="match status" value="1"/>
</dbReference>
<keyword evidence="3" id="KW-1185">Reference proteome</keyword>
<keyword evidence="1" id="KW-0079">Bacteriocin immunity</keyword>